<dbReference type="EMBL" id="KV454293">
    <property type="protein sequence ID" value="ODQ73474.1"/>
    <property type="molecule type" value="Genomic_DNA"/>
</dbReference>
<dbReference type="SMART" id="SM01117">
    <property type="entry name" value="Cyt-b5"/>
    <property type="match status" value="1"/>
</dbReference>
<evidence type="ECO:0000256" key="16">
    <source>
        <dbReference type="ARBA" id="ARBA00068515"/>
    </source>
</evidence>
<keyword evidence="9" id="KW-0560">Oxidoreductase</keyword>
<reference evidence="20 21" key="1">
    <citation type="journal article" date="2016" name="Proc. Natl. Acad. Sci. U.S.A.">
        <title>Comparative genomics of biotechnologically important yeasts.</title>
        <authorList>
            <person name="Riley R."/>
            <person name="Haridas S."/>
            <person name="Wolfe K.H."/>
            <person name="Lopes M.R."/>
            <person name="Hittinger C.T."/>
            <person name="Goeker M."/>
            <person name="Salamov A.A."/>
            <person name="Wisecaver J.H."/>
            <person name="Long T.M."/>
            <person name="Calvey C.H."/>
            <person name="Aerts A.L."/>
            <person name="Barry K.W."/>
            <person name="Choi C."/>
            <person name="Clum A."/>
            <person name="Coughlan A.Y."/>
            <person name="Deshpande S."/>
            <person name="Douglass A.P."/>
            <person name="Hanson S.J."/>
            <person name="Klenk H.-P."/>
            <person name="LaButti K.M."/>
            <person name="Lapidus A."/>
            <person name="Lindquist E.A."/>
            <person name="Lipzen A.M."/>
            <person name="Meier-Kolthoff J.P."/>
            <person name="Ohm R.A."/>
            <person name="Otillar R.P."/>
            <person name="Pangilinan J.L."/>
            <person name="Peng Y."/>
            <person name="Rokas A."/>
            <person name="Rosa C.A."/>
            <person name="Scheuner C."/>
            <person name="Sibirny A.A."/>
            <person name="Slot J.C."/>
            <person name="Stielow J.B."/>
            <person name="Sun H."/>
            <person name="Kurtzman C.P."/>
            <person name="Blackwell M."/>
            <person name="Grigoriev I.V."/>
            <person name="Jeffries T.W."/>
        </authorList>
    </citation>
    <scope>NUCLEOTIDE SEQUENCE [LARGE SCALE GENOMIC DNA]</scope>
    <source>
        <strain evidence="20 21">NRRL Y-11557</strain>
    </source>
</reference>
<evidence type="ECO:0000256" key="1">
    <source>
        <dbReference type="ARBA" id="ARBA00001917"/>
    </source>
</evidence>
<dbReference type="GO" id="GO:0020037">
    <property type="term" value="F:heme binding"/>
    <property type="evidence" value="ECO:0007669"/>
    <property type="project" value="InterPro"/>
</dbReference>
<keyword evidence="5" id="KW-0349">Heme</keyword>
<evidence type="ECO:0000259" key="18">
    <source>
        <dbReference type="PROSITE" id="PS50255"/>
    </source>
</evidence>
<comment type="catalytic activity">
    <reaction evidence="12">
        <text>(S)-lactate + 2 Fe(III)-[cytochrome c] = 2 Fe(II)-[cytochrome c] + pyruvate + 2 H(+)</text>
        <dbReference type="Rhea" id="RHEA:19909"/>
        <dbReference type="Rhea" id="RHEA-COMP:10350"/>
        <dbReference type="Rhea" id="RHEA-COMP:14399"/>
        <dbReference type="ChEBI" id="CHEBI:15361"/>
        <dbReference type="ChEBI" id="CHEBI:15378"/>
        <dbReference type="ChEBI" id="CHEBI:16651"/>
        <dbReference type="ChEBI" id="CHEBI:29033"/>
        <dbReference type="ChEBI" id="CHEBI:29034"/>
        <dbReference type="EC" id="1.1.2.3"/>
    </reaction>
    <physiologicalReaction direction="left-to-right" evidence="12">
        <dbReference type="Rhea" id="RHEA:19910"/>
    </physiologicalReaction>
</comment>
<evidence type="ECO:0000256" key="11">
    <source>
        <dbReference type="ARBA" id="ARBA00023128"/>
    </source>
</evidence>
<evidence type="ECO:0000256" key="5">
    <source>
        <dbReference type="ARBA" id="ARBA00022617"/>
    </source>
</evidence>
<evidence type="ECO:0000256" key="15">
    <source>
        <dbReference type="ARBA" id="ARBA00066458"/>
    </source>
</evidence>
<dbReference type="Pfam" id="PF01070">
    <property type="entry name" value="FMN_dh"/>
    <property type="match status" value="1"/>
</dbReference>
<dbReference type="InterPro" id="IPR000262">
    <property type="entry name" value="FMN-dep_DH"/>
</dbReference>
<evidence type="ECO:0000256" key="6">
    <source>
        <dbReference type="ARBA" id="ARBA00022630"/>
    </source>
</evidence>
<keyword evidence="10" id="KW-0408">Iron</keyword>
<keyword evidence="21" id="KW-1185">Reference proteome</keyword>
<dbReference type="InterPro" id="IPR001199">
    <property type="entry name" value="Cyt_B5-like_heme/steroid-bd"/>
</dbReference>
<sequence>MGVLTLDEISQHKTAQSCWVIIRNTVYDVTDFLPDHPGGRRSILRFAGKDATTDFEEIHPPDTLEETLPESAKLGIVDIIGGRDTAGDETEKVEDANLAPEIPEDMLNIADIEDHASRTLSKKAWAYYFSASDDMRTKTYNNTIFNLVLFRPRIFRDITVVDTTARMLGFKTSLPVFVSPAALARLAHPDGEKAIARACGKQGILQIISNNASLRYPDIVSARVSNEQPFAFQLYVQNERARSEKQLRDVVKAGSKAVVLTLDAPTPGKREMDERLAREEARASGHVDEGEALSANSGRGKDTDGGIGRALFQGTAGDLVWDDLKWLRKQLPDDIKIVLKGLQTVEDVVLAAQQVDKTTGKALVDAVLLSNHGGRALEGSSPPLLVLEELRTYAPDVFRTLEVYIDGGIRRGTDVVKALCLGATQVGIGRPALMSLAGGFGEAGVSRVIQILREEIETAMRLLGALTIEQLGPQYVNTRQLDAILGPSPQAAAAAGALFKAKL</sequence>
<dbReference type="SUPFAM" id="SSF55856">
    <property type="entry name" value="Cytochrome b5-like heme/steroid binding domain"/>
    <property type="match status" value="1"/>
</dbReference>
<dbReference type="PROSITE" id="PS51349">
    <property type="entry name" value="FMN_HYDROXY_ACID_DH_2"/>
    <property type="match status" value="1"/>
</dbReference>
<dbReference type="SUPFAM" id="SSF51395">
    <property type="entry name" value="FMN-linked oxidoreductases"/>
    <property type="match status" value="1"/>
</dbReference>
<name>A0A1E3Q7J7_LIPST</name>
<dbReference type="PROSITE" id="PS00191">
    <property type="entry name" value="CYTOCHROME_B5_1"/>
    <property type="match status" value="1"/>
</dbReference>
<evidence type="ECO:0000313" key="21">
    <source>
        <dbReference type="Proteomes" id="UP000094385"/>
    </source>
</evidence>
<dbReference type="FunFam" id="3.20.20.70:FF:000062">
    <property type="entry name" value="Cytochrome b2, mitochondrial, putative"/>
    <property type="match status" value="1"/>
</dbReference>
<dbReference type="GO" id="GO:0004460">
    <property type="term" value="F:L-lactate dehydrogenase (cytochrome) activity"/>
    <property type="evidence" value="ECO:0007669"/>
    <property type="project" value="UniProtKB-EC"/>
</dbReference>
<dbReference type="GO" id="GO:0046872">
    <property type="term" value="F:metal ion binding"/>
    <property type="evidence" value="ECO:0007669"/>
    <property type="project" value="UniProtKB-KW"/>
</dbReference>
<dbReference type="InterPro" id="IPR013785">
    <property type="entry name" value="Aldolase_TIM"/>
</dbReference>
<comment type="cofactor">
    <cofactor evidence="2">
        <name>heme b</name>
        <dbReference type="ChEBI" id="CHEBI:60344"/>
    </cofactor>
</comment>
<evidence type="ECO:0000256" key="9">
    <source>
        <dbReference type="ARBA" id="ARBA00023002"/>
    </source>
</evidence>
<feature type="compositionally biased region" description="Basic and acidic residues" evidence="17">
    <location>
        <begin position="268"/>
        <end position="289"/>
    </location>
</feature>
<dbReference type="OrthoDB" id="1925334at2759"/>
<proteinExistence type="inferred from homology"/>
<evidence type="ECO:0000256" key="12">
    <source>
        <dbReference type="ARBA" id="ARBA00052399"/>
    </source>
</evidence>
<evidence type="ECO:0000313" key="20">
    <source>
        <dbReference type="EMBL" id="ODQ73474.1"/>
    </source>
</evidence>
<dbReference type="PROSITE" id="PS50255">
    <property type="entry name" value="CYTOCHROME_B5_2"/>
    <property type="match status" value="1"/>
</dbReference>
<comment type="subunit">
    <text evidence="4">Homotetramer.</text>
</comment>
<dbReference type="GO" id="GO:0005758">
    <property type="term" value="C:mitochondrial intermembrane space"/>
    <property type="evidence" value="ECO:0007669"/>
    <property type="project" value="UniProtKB-SubCell"/>
</dbReference>
<dbReference type="PRINTS" id="PR00363">
    <property type="entry name" value="CYTOCHROMEB5"/>
</dbReference>
<evidence type="ECO:0000256" key="7">
    <source>
        <dbReference type="ARBA" id="ARBA00022643"/>
    </source>
</evidence>
<comment type="subcellular location">
    <subcellularLocation>
        <location evidence="3">Mitochondrion intermembrane space</location>
    </subcellularLocation>
</comment>
<evidence type="ECO:0000256" key="2">
    <source>
        <dbReference type="ARBA" id="ARBA00001970"/>
    </source>
</evidence>
<evidence type="ECO:0000256" key="17">
    <source>
        <dbReference type="SAM" id="MobiDB-lite"/>
    </source>
</evidence>
<organism evidence="20 21">
    <name type="scientific">Lipomyces starkeyi NRRL Y-11557</name>
    <dbReference type="NCBI Taxonomy" id="675824"/>
    <lineage>
        <taxon>Eukaryota</taxon>
        <taxon>Fungi</taxon>
        <taxon>Dikarya</taxon>
        <taxon>Ascomycota</taxon>
        <taxon>Saccharomycotina</taxon>
        <taxon>Lipomycetes</taxon>
        <taxon>Lipomycetales</taxon>
        <taxon>Lipomycetaceae</taxon>
        <taxon>Lipomyces</taxon>
    </lineage>
</organism>
<keyword evidence="8" id="KW-0479">Metal-binding</keyword>
<feature type="domain" description="Cytochrome b5 heme-binding" evidence="18">
    <location>
        <begin position="1"/>
        <end position="78"/>
    </location>
</feature>
<dbReference type="Gene3D" id="3.20.20.70">
    <property type="entry name" value="Aldolase class I"/>
    <property type="match status" value="1"/>
</dbReference>
<feature type="domain" description="FMN hydroxy acid dehydrogenase" evidence="19">
    <location>
        <begin position="101"/>
        <end position="481"/>
    </location>
</feature>
<evidence type="ECO:0000256" key="3">
    <source>
        <dbReference type="ARBA" id="ARBA00004569"/>
    </source>
</evidence>
<keyword evidence="11" id="KW-0496">Mitochondrion</keyword>
<dbReference type="EC" id="1.1.2.3" evidence="15"/>
<comment type="similarity">
    <text evidence="13">In the C-terminal section; belongs to the FMN-dependent alpha-hydroxy acid dehydrogenase family.</text>
</comment>
<dbReference type="Pfam" id="PF00173">
    <property type="entry name" value="Cyt-b5"/>
    <property type="match status" value="1"/>
</dbReference>
<keyword evidence="7" id="KW-0288">FMN</keyword>
<comment type="cofactor">
    <cofactor evidence="1">
        <name>FMN</name>
        <dbReference type="ChEBI" id="CHEBI:58210"/>
    </cofactor>
</comment>
<evidence type="ECO:0000256" key="14">
    <source>
        <dbReference type="ARBA" id="ARBA00061589"/>
    </source>
</evidence>
<protein>
    <recommendedName>
        <fullName evidence="16">L-lactate dehydrogenase (cytochrome)</fullName>
        <ecNumber evidence="15">1.1.2.3</ecNumber>
    </recommendedName>
</protein>
<dbReference type="InterPro" id="IPR037396">
    <property type="entry name" value="FMN_HAD"/>
</dbReference>
<dbReference type="AlphaFoldDB" id="A0A1E3Q7J7"/>
<keyword evidence="6" id="KW-0285">Flavoprotein</keyword>
<dbReference type="Proteomes" id="UP000094385">
    <property type="component" value="Unassembled WGS sequence"/>
</dbReference>
<dbReference type="Gene3D" id="3.10.120.10">
    <property type="entry name" value="Cytochrome b5-like heme/steroid binding domain"/>
    <property type="match status" value="1"/>
</dbReference>
<dbReference type="InterPro" id="IPR036400">
    <property type="entry name" value="Cyt_B5-like_heme/steroid_sf"/>
</dbReference>
<evidence type="ECO:0000256" key="10">
    <source>
        <dbReference type="ARBA" id="ARBA00023004"/>
    </source>
</evidence>
<evidence type="ECO:0000256" key="13">
    <source>
        <dbReference type="ARBA" id="ARBA00061137"/>
    </source>
</evidence>
<dbReference type="PANTHER" id="PTHR10578:SF82">
    <property type="entry name" value="CYTOCHROME B2, PUTATIVE (AFU_ORTHOLOGUE AFUA_1G07200)-RELATED"/>
    <property type="match status" value="1"/>
</dbReference>
<evidence type="ECO:0000256" key="4">
    <source>
        <dbReference type="ARBA" id="ARBA00011881"/>
    </source>
</evidence>
<evidence type="ECO:0000259" key="19">
    <source>
        <dbReference type="PROSITE" id="PS51349"/>
    </source>
</evidence>
<evidence type="ECO:0000256" key="8">
    <source>
        <dbReference type="ARBA" id="ARBA00022723"/>
    </source>
</evidence>
<comment type="similarity">
    <text evidence="14">In the N-terminal section; belongs to the cytochrome b5 family.</text>
</comment>
<dbReference type="PANTHER" id="PTHR10578">
    <property type="entry name" value="S -2-HYDROXY-ACID OXIDASE-RELATED"/>
    <property type="match status" value="1"/>
</dbReference>
<gene>
    <name evidence="20" type="ORF">LIPSTDRAFT_2704</name>
</gene>
<dbReference type="InterPro" id="IPR018506">
    <property type="entry name" value="Cyt_B5_heme-BS"/>
</dbReference>
<feature type="region of interest" description="Disordered" evidence="17">
    <location>
        <begin position="267"/>
        <end position="301"/>
    </location>
</feature>
<accession>A0A1E3Q7J7</accession>
<dbReference type="STRING" id="675824.A0A1E3Q7J7"/>